<dbReference type="Proteomes" id="UP000887579">
    <property type="component" value="Unplaced"/>
</dbReference>
<accession>A0AC34G1X3</accession>
<protein>
    <submittedName>
        <fullName evidence="2">Uncharacterized protein</fullName>
    </submittedName>
</protein>
<name>A0AC34G1X3_9BILA</name>
<dbReference type="WBParaSite" id="ES5_v2.g23717.t1">
    <property type="protein sequence ID" value="ES5_v2.g23717.t1"/>
    <property type="gene ID" value="ES5_v2.g23717"/>
</dbReference>
<organism evidence="1 2">
    <name type="scientific">Panagrolaimus sp. ES5</name>
    <dbReference type="NCBI Taxonomy" id="591445"/>
    <lineage>
        <taxon>Eukaryota</taxon>
        <taxon>Metazoa</taxon>
        <taxon>Ecdysozoa</taxon>
        <taxon>Nematoda</taxon>
        <taxon>Chromadorea</taxon>
        <taxon>Rhabditida</taxon>
        <taxon>Tylenchina</taxon>
        <taxon>Panagrolaimomorpha</taxon>
        <taxon>Panagrolaimoidea</taxon>
        <taxon>Panagrolaimidae</taxon>
        <taxon>Panagrolaimus</taxon>
    </lineage>
</organism>
<sequence>MSDQLIPPAIIHAPSSDFPTDVFKWIKENAEGKMALKSMKCHKYFQHPDFPYSIILNIAYNDREDKWDVMTLDGKKLVYYGLESIETAFTKKLWLIGSLALLESPNLVTRFITKIAVCDIKYLTLADQQFSFNDFLFLTSANLITHISLYNTVINDDNGDPIFIDSILKCLPNLTAFIWYVFSLF</sequence>
<evidence type="ECO:0000313" key="1">
    <source>
        <dbReference type="Proteomes" id="UP000887579"/>
    </source>
</evidence>
<evidence type="ECO:0000313" key="2">
    <source>
        <dbReference type="WBParaSite" id="ES5_v2.g23717.t1"/>
    </source>
</evidence>
<proteinExistence type="predicted"/>
<reference evidence="2" key="1">
    <citation type="submission" date="2022-11" db="UniProtKB">
        <authorList>
            <consortium name="WormBaseParasite"/>
        </authorList>
    </citation>
    <scope>IDENTIFICATION</scope>
</reference>